<name>A0A1P8U5C6_9MICO</name>
<protein>
    <submittedName>
        <fullName evidence="3">Uncharacterized protein</fullName>
    </submittedName>
</protein>
<dbReference type="STRING" id="36805.BOH66_02735"/>
<keyword evidence="4" id="KW-1185">Reference proteome</keyword>
<evidence type="ECO:0000313" key="4">
    <source>
        <dbReference type="Proteomes" id="UP000187185"/>
    </source>
</evidence>
<evidence type="ECO:0000256" key="2">
    <source>
        <dbReference type="SAM" id="Phobius"/>
    </source>
</evidence>
<proteinExistence type="predicted"/>
<feature type="transmembrane region" description="Helical" evidence="2">
    <location>
        <begin position="12"/>
        <end position="33"/>
    </location>
</feature>
<keyword evidence="2" id="KW-1133">Transmembrane helix</keyword>
<dbReference type="RefSeq" id="WP_076689070.1">
    <property type="nucleotide sequence ID" value="NZ_CP018762.1"/>
</dbReference>
<evidence type="ECO:0000256" key="1">
    <source>
        <dbReference type="SAM" id="MobiDB-lite"/>
    </source>
</evidence>
<dbReference type="KEGG" id="maur:BOH66_02735"/>
<reference evidence="3 4" key="1">
    <citation type="submission" date="2016-12" db="EMBL/GenBank/DDBJ databases">
        <title>Complete genome sequence of Microbacterium aurum KACC 15219.</title>
        <authorList>
            <person name="Jung Y."/>
            <person name="Shin J.-H."/>
            <person name="Lee Y.-J."/>
            <person name="Yi H."/>
            <person name="Bahn Y.-S."/>
            <person name="Kim J.F."/>
            <person name="Lee D.-W."/>
        </authorList>
    </citation>
    <scope>NUCLEOTIDE SEQUENCE [LARGE SCALE GENOMIC DNA]</scope>
    <source>
        <strain evidence="3 4">KACC 15219</strain>
    </source>
</reference>
<sequence>MMTSTGSHRGLLWAVVGGVVLVAGIAVLVAAAISGNAGPTPTSSQSESPGPSTSASPNSTGAGDAYVDPTAAERGWVPEPITTDEDVYIRAALAAASTFDTQRSTREEWLAYLEGWFTPDVRYTSDADREADTRAAKVELREGVVLPEQDWEALAEQDGRVSAAVSGPITTMPVPDDPSGDMTIATADVTLTFTQADGNGGESSFDEPVRVSVQVLCGEGSVPAPGTDQRAGDCKVVRYFTEPLER</sequence>
<dbReference type="AlphaFoldDB" id="A0A1P8U5C6"/>
<accession>A0A1P8U5C6</accession>
<gene>
    <name evidence="3" type="ORF">BOH66_02735</name>
</gene>
<dbReference type="OrthoDB" id="5064254at2"/>
<dbReference type="EMBL" id="CP018762">
    <property type="protein sequence ID" value="APZ33324.1"/>
    <property type="molecule type" value="Genomic_DNA"/>
</dbReference>
<dbReference type="Proteomes" id="UP000187185">
    <property type="component" value="Chromosome"/>
</dbReference>
<organism evidence="3 4">
    <name type="scientific">Microbacterium aurum</name>
    <dbReference type="NCBI Taxonomy" id="36805"/>
    <lineage>
        <taxon>Bacteria</taxon>
        <taxon>Bacillati</taxon>
        <taxon>Actinomycetota</taxon>
        <taxon>Actinomycetes</taxon>
        <taxon>Micrococcales</taxon>
        <taxon>Microbacteriaceae</taxon>
        <taxon>Microbacterium</taxon>
    </lineage>
</organism>
<evidence type="ECO:0000313" key="3">
    <source>
        <dbReference type="EMBL" id="APZ33324.1"/>
    </source>
</evidence>
<feature type="compositionally biased region" description="Low complexity" evidence="1">
    <location>
        <begin position="39"/>
        <end position="57"/>
    </location>
</feature>
<keyword evidence="2" id="KW-0472">Membrane</keyword>
<keyword evidence="2" id="KW-0812">Transmembrane</keyword>
<feature type="region of interest" description="Disordered" evidence="1">
    <location>
        <begin position="37"/>
        <end position="79"/>
    </location>
</feature>